<dbReference type="SUPFAM" id="SSF88713">
    <property type="entry name" value="Glycoside hydrolase/deacetylase"/>
    <property type="match status" value="1"/>
</dbReference>
<dbReference type="PROSITE" id="PS51677">
    <property type="entry name" value="NODB"/>
    <property type="match status" value="1"/>
</dbReference>
<dbReference type="GO" id="GO:0016810">
    <property type="term" value="F:hydrolase activity, acting on carbon-nitrogen (but not peptide) bonds"/>
    <property type="evidence" value="ECO:0007669"/>
    <property type="project" value="InterPro"/>
</dbReference>
<feature type="domain" description="NodB homology" evidence="2">
    <location>
        <begin position="57"/>
        <end position="233"/>
    </location>
</feature>
<accession>D9QRF0</accession>
<organism evidence="3 4">
    <name type="scientific">Acetohalobium arabaticum (strain ATCC 49924 / DSM 5501 / Z-7288)</name>
    <dbReference type="NCBI Taxonomy" id="574087"/>
    <lineage>
        <taxon>Bacteria</taxon>
        <taxon>Bacillati</taxon>
        <taxon>Bacillota</taxon>
        <taxon>Clostridia</taxon>
        <taxon>Halanaerobiales</taxon>
        <taxon>Halobacteroidaceae</taxon>
        <taxon>Acetohalobium</taxon>
    </lineage>
</organism>
<dbReference type="Gene3D" id="3.20.20.370">
    <property type="entry name" value="Glycoside hydrolase/deacetylase"/>
    <property type="match status" value="1"/>
</dbReference>
<dbReference type="eggNOG" id="COG0726">
    <property type="taxonomic scope" value="Bacteria"/>
</dbReference>
<dbReference type="PANTHER" id="PTHR10587">
    <property type="entry name" value="GLYCOSYL TRANSFERASE-RELATED"/>
    <property type="match status" value="1"/>
</dbReference>
<keyword evidence="4" id="KW-1185">Reference proteome</keyword>
<dbReference type="EMBL" id="CP002105">
    <property type="protein sequence ID" value="ADL13091.1"/>
    <property type="molecule type" value="Genomic_DNA"/>
</dbReference>
<dbReference type="HOGENOM" id="CLU_021264_0_2_9"/>
<evidence type="ECO:0000313" key="3">
    <source>
        <dbReference type="EMBL" id="ADL13091.1"/>
    </source>
</evidence>
<sequence length="244" mass="28104">MFNKFRFYFIPLHRIALFAVIILLITASFMVQTLTSDVAPVVNDEIKPYYHGPETKEEMAITINVAWGQEHIPKMLEVLEEKDVKVTFFFLGKWVKKFPELTERIADKGHEVGNHGYQHFHPNQLSRNRLTELIKKNEKLLQEITGEQTELFAPPYGEYNDQVVKVADELGYKTIMWTADTVDWQRPKPEVIIHRVMRKAGKGGIVLMHPTEPTAKALPKMIDKLRAKGYKLVTVSKLLTESGD</sequence>
<reference evidence="3 4" key="1">
    <citation type="journal article" date="2010" name="Stand. Genomic Sci.">
        <title>Complete genome sequence of Acetohalobium arabaticum type strain (Z-7288).</title>
        <authorList>
            <person name="Sikorski J."/>
            <person name="Lapidus A."/>
            <person name="Chertkov O."/>
            <person name="Lucas S."/>
            <person name="Copeland A."/>
            <person name="Glavina Del Rio T."/>
            <person name="Nolan M."/>
            <person name="Tice H."/>
            <person name="Cheng J.F."/>
            <person name="Han C."/>
            <person name="Brambilla E."/>
            <person name="Pitluck S."/>
            <person name="Liolios K."/>
            <person name="Ivanova N."/>
            <person name="Mavromatis K."/>
            <person name="Mikhailova N."/>
            <person name="Pati A."/>
            <person name="Bruce D."/>
            <person name="Detter C."/>
            <person name="Tapia R."/>
            <person name="Goodwin L."/>
            <person name="Chen A."/>
            <person name="Palaniappan K."/>
            <person name="Land M."/>
            <person name="Hauser L."/>
            <person name="Chang Y.J."/>
            <person name="Jeffries C.D."/>
            <person name="Rohde M."/>
            <person name="Goker M."/>
            <person name="Spring S."/>
            <person name="Woyke T."/>
            <person name="Bristow J."/>
            <person name="Eisen J.A."/>
            <person name="Markowitz V."/>
            <person name="Hugenholtz P."/>
            <person name="Kyrpides N.C."/>
            <person name="Klenk H.P."/>
        </authorList>
    </citation>
    <scope>NUCLEOTIDE SEQUENCE [LARGE SCALE GENOMIC DNA]</scope>
    <source>
        <strain evidence="4">ATCC 49924 / DSM 5501 / Z-7288</strain>
    </source>
</reference>
<dbReference type="OrthoDB" id="61520at2"/>
<dbReference type="GO" id="GO:0005975">
    <property type="term" value="P:carbohydrate metabolic process"/>
    <property type="evidence" value="ECO:0007669"/>
    <property type="project" value="InterPro"/>
</dbReference>
<protein>
    <submittedName>
        <fullName evidence="3">Polysaccharide deacetylase</fullName>
    </submittedName>
</protein>
<keyword evidence="1" id="KW-0175">Coiled coil</keyword>
<dbReference type="CDD" id="cd10950">
    <property type="entry name" value="CE4_BsYlxY_like"/>
    <property type="match status" value="1"/>
</dbReference>
<dbReference type="AlphaFoldDB" id="D9QRF0"/>
<feature type="coiled-coil region" evidence="1">
    <location>
        <begin position="123"/>
        <end position="150"/>
    </location>
</feature>
<evidence type="ECO:0000313" key="4">
    <source>
        <dbReference type="Proteomes" id="UP000001661"/>
    </source>
</evidence>
<dbReference type="STRING" id="574087.Acear_1585"/>
<dbReference type="GO" id="GO:0016020">
    <property type="term" value="C:membrane"/>
    <property type="evidence" value="ECO:0007669"/>
    <property type="project" value="TreeGrafter"/>
</dbReference>
<proteinExistence type="predicted"/>
<name>D9QRF0_ACEAZ</name>
<evidence type="ECO:0000259" key="2">
    <source>
        <dbReference type="PROSITE" id="PS51677"/>
    </source>
</evidence>
<dbReference type="InterPro" id="IPR011330">
    <property type="entry name" value="Glyco_hydro/deAcase_b/a-brl"/>
</dbReference>
<gene>
    <name evidence="3" type="ordered locus">Acear_1585</name>
</gene>
<dbReference type="PANTHER" id="PTHR10587:SF80">
    <property type="entry name" value="CHITOOLIGOSACCHARIDE DEACETYLASE"/>
    <property type="match status" value="1"/>
</dbReference>
<dbReference type="KEGG" id="aar:Acear_1585"/>
<dbReference type="Pfam" id="PF01522">
    <property type="entry name" value="Polysacc_deac_1"/>
    <property type="match status" value="1"/>
</dbReference>
<dbReference type="InterPro" id="IPR050248">
    <property type="entry name" value="Polysacc_deacetylase_ArnD"/>
</dbReference>
<dbReference type="Proteomes" id="UP000001661">
    <property type="component" value="Chromosome"/>
</dbReference>
<dbReference type="RefSeq" id="WP_013278536.1">
    <property type="nucleotide sequence ID" value="NC_014378.1"/>
</dbReference>
<dbReference type="InterPro" id="IPR002509">
    <property type="entry name" value="NODB_dom"/>
</dbReference>
<evidence type="ECO:0000256" key="1">
    <source>
        <dbReference type="SAM" id="Coils"/>
    </source>
</evidence>